<proteinExistence type="predicted"/>
<feature type="compositionally biased region" description="Polar residues" evidence="1">
    <location>
        <begin position="1049"/>
        <end position="1062"/>
    </location>
</feature>
<feature type="region of interest" description="Disordered" evidence="1">
    <location>
        <begin position="982"/>
        <end position="1062"/>
    </location>
</feature>
<keyword evidence="4" id="KW-1185">Reference proteome</keyword>
<evidence type="ECO:0000313" key="4">
    <source>
        <dbReference type="Proteomes" id="UP000235036"/>
    </source>
</evidence>
<evidence type="ECO:0000256" key="1">
    <source>
        <dbReference type="SAM" id="MobiDB-lite"/>
    </source>
</evidence>
<dbReference type="AlphaFoldDB" id="A0A2N6JYU4"/>
<dbReference type="SUPFAM" id="SSF51126">
    <property type="entry name" value="Pectin lyase-like"/>
    <property type="match status" value="1"/>
</dbReference>
<feature type="compositionally biased region" description="Acidic residues" evidence="1">
    <location>
        <begin position="1006"/>
        <end position="1045"/>
    </location>
</feature>
<name>A0A2N6JYU4_FISMU</name>
<protein>
    <recommendedName>
        <fullName evidence="2">Filamentous haemagglutinin FhaB/tRNA nuclease CdiA-like TPS domain-containing protein</fullName>
    </recommendedName>
</protein>
<organism evidence="3 4">
    <name type="scientific">Fischerella muscicola CCMEE 5323</name>
    <dbReference type="NCBI Taxonomy" id="2019572"/>
    <lineage>
        <taxon>Bacteria</taxon>
        <taxon>Bacillati</taxon>
        <taxon>Cyanobacteriota</taxon>
        <taxon>Cyanophyceae</taxon>
        <taxon>Nostocales</taxon>
        <taxon>Hapalosiphonaceae</taxon>
        <taxon>Fischerella</taxon>
    </lineage>
</organism>
<dbReference type="SMART" id="SM00912">
    <property type="entry name" value="Haemagg_act"/>
    <property type="match status" value="1"/>
</dbReference>
<dbReference type="Pfam" id="PF05860">
    <property type="entry name" value="TPS"/>
    <property type="match status" value="1"/>
</dbReference>
<dbReference type="EMBL" id="NRQW01000475">
    <property type="protein sequence ID" value="PLZ86194.1"/>
    <property type="molecule type" value="Genomic_DNA"/>
</dbReference>
<feature type="domain" description="Filamentous haemagglutinin FhaB/tRNA nuclease CdiA-like TPS" evidence="2">
    <location>
        <begin position="69"/>
        <end position="179"/>
    </location>
</feature>
<dbReference type="NCBIfam" id="TIGR01901">
    <property type="entry name" value="adhes_NPXG"/>
    <property type="match status" value="1"/>
</dbReference>
<comment type="caution">
    <text evidence="3">The sequence shown here is derived from an EMBL/GenBank/DDBJ whole genome shotgun (WGS) entry which is preliminary data.</text>
</comment>
<gene>
    <name evidence="3" type="ORF">CEN44_20510</name>
</gene>
<sequence length="1125" mass="116493">MWLKTMPKTIFYKSNTLLKSFERRKPAIKLFADAHRYTQMFLSVLCALCGSFFLDGLQTKATAQITPAPNDTGTVVNQTDNTINIEGGKQVDANLFHSFEKFGLNEGQTANFISNPSIQNILGRVTGGEASVINGLIKVTGGNSNLFLMNPAGIIFGPSASLNVPAAFTATTANGIGFNNKWFNAVGTNDYASLVGKPDAFAFTQSGGGAIINGGSLKVGSGQNLTLLGGTVISTGTVDAPGGKINITAVQGEKLVRITSEGSLLSLALPVETKAAINPLPFTPKALPELLTGGNVSIATGVNVENGVVKLTSSGVKISNTPGTTVVTNQINVSGETGGNINILGDIVGLVDADINASGINGGGTVLIGGDYQGKGTVPNASQTFINRNSTINADALENGNGGRVIAWADGTTRFYGNMSARGGNSSGDGGFVEVSGKENLVFDGFVNVGTTNGKVGQLLLDPTSVVIGGFVDTNNNELDDGEILDTDPGGTFFISSGKIVEALGNGNVTIEATNDITIDISLATFQNPNSLTLNAPQINIPGSQSISVTGDLNLLGNNLTFENDTLESTQGNLNITAQTLTTENSKLFAQGNLNLNTQGDLTLKGTNLSSLGNILLQSNNLVNLSETDQPSIIQTRGNITIQGNGGIEIQALSRPESLLRSGGDFKLISDGNIIGNARIASGGNFSVAGTGTYSQPDPTLNFNGIISSNGNVSFGDYTGSSLKVEAGGSIKGGNINITKAGTFPTGSDPDLAILNTGPAVILRAGVTNLQYSPDSPPGLTFEGTNFIFPNGQSPEIVTLPGSIEVGDITTAETPVGLPSTDEFGSGSGSNLFPADSVVLSAAGEIKTGNITTKRGSVNLTTTNGNIVVDTINTLGLNPITGEGQRTTDSGASVTIDAGGIFRAEKTFPFSFTTGGPTNVPTSILTSRFNGSSEPGTNAIINIKHRGVDFVAGYAPGNIADNVSGTAGEIFISEGSNQALGGSYNDPSLPLSSSINVSEVPRPDPDPDPNPDQDLDPDPDLNPDPDPDLNPDPDPDLDPDPDPDDKDAQQTSQNDNCQPTNRRLTLAQRLKQARGIPIDIPESSTANACEETIPGISILRIIRDHRTQPLPINLNFVPPSEINRN</sequence>
<reference evidence="3 4" key="1">
    <citation type="submission" date="2017-08" db="EMBL/GenBank/DDBJ databases">
        <title>Genomes of Fischerella (Mastigocladus) sp. strains.</title>
        <authorList>
            <person name="Miller S.R."/>
        </authorList>
    </citation>
    <scope>NUCLEOTIDE SEQUENCE [LARGE SCALE GENOMIC DNA]</scope>
    <source>
        <strain evidence="3 4">CCMEE 5323</strain>
    </source>
</reference>
<dbReference type="Gene3D" id="2.160.20.10">
    <property type="entry name" value="Single-stranded right-handed beta-helix, Pectin lyase-like"/>
    <property type="match status" value="1"/>
</dbReference>
<dbReference type="InterPro" id="IPR008638">
    <property type="entry name" value="FhaB/CdiA-like_TPS"/>
</dbReference>
<dbReference type="Proteomes" id="UP000235036">
    <property type="component" value="Unassembled WGS sequence"/>
</dbReference>
<evidence type="ECO:0000313" key="3">
    <source>
        <dbReference type="EMBL" id="PLZ86194.1"/>
    </source>
</evidence>
<evidence type="ECO:0000259" key="2">
    <source>
        <dbReference type="SMART" id="SM00912"/>
    </source>
</evidence>
<dbReference type="InterPro" id="IPR011050">
    <property type="entry name" value="Pectin_lyase_fold/virulence"/>
</dbReference>
<dbReference type="InterPro" id="IPR012334">
    <property type="entry name" value="Pectin_lyas_fold"/>
</dbReference>
<accession>A0A2N6JYU4</accession>